<proteinExistence type="predicted"/>
<feature type="region of interest" description="Disordered" evidence="1">
    <location>
        <begin position="1"/>
        <end position="34"/>
    </location>
</feature>
<dbReference type="Proteomes" id="UP000676336">
    <property type="component" value="Unassembled WGS sequence"/>
</dbReference>
<dbReference type="AlphaFoldDB" id="A0A8S3HTN6"/>
<gene>
    <name evidence="2" type="ORF">SMN809_LOCUS70797</name>
</gene>
<feature type="compositionally biased region" description="Low complexity" evidence="1">
    <location>
        <begin position="13"/>
        <end position="28"/>
    </location>
</feature>
<evidence type="ECO:0000313" key="2">
    <source>
        <dbReference type="EMBL" id="CAF5186870.1"/>
    </source>
</evidence>
<evidence type="ECO:0000313" key="3">
    <source>
        <dbReference type="Proteomes" id="UP000676336"/>
    </source>
</evidence>
<sequence length="64" mass="7094">MSEQKSKSTVPKSAASAATSRTKTSDATQPKRRMAQNYLVMWVDGSIDENNDDCRSTLTKLRTV</sequence>
<organism evidence="2 3">
    <name type="scientific">Rotaria magnacalcarata</name>
    <dbReference type="NCBI Taxonomy" id="392030"/>
    <lineage>
        <taxon>Eukaryota</taxon>
        <taxon>Metazoa</taxon>
        <taxon>Spiralia</taxon>
        <taxon>Gnathifera</taxon>
        <taxon>Rotifera</taxon>
        <taxon>Eurotatoria</taxon>
        <taxon>Bdelloidea</taxon>
        <taxon>Philodinida</taxon>
        <taxon>Philodinidae</taxon>
        <taxon>Rotaria</taxon>
    </lineage>
</organism>
<protein>
    <submittedName>
        <fullName evidence="2">Uncharacterized protein</fullName>
    </submittedName>
</protein>
<reference evidence="2" key="1">
    <citation type="submission" date="2021-02" db="EMBL/GenBank/DDBJ databases">
        <authorList>
            <person name="Nowell W R."/>
        </authorList>
    </citation>
    <scope>NUCLEOTIDE SEQUENCE</scope>
</reference>
<evidence type="ECO:0000256" key="1">
    <source>
        <dbReference type="SAM" id="MobiDB-lite"/>
    </source>
</evidence>
<feature type="non-terminal residue" evidence="2">
    <location>
        <position position="64"/>
    </location>
</feature>
<accession>A0A8S3HTN6</accession>
<comment type="caution">
    <text evidence="2">The sequence shown here is derived from an EMBL/GenBank/DDBJ whole genome shotgun (WGS) entry which is preliminary data.</text>
</comment>
<name>A0A8S3HTN6_9BILA</name>
<dbReference type="EMBL" id="CAJOBI010322236">
    <property type="protein sequence ID" value="CAF5186870.1"/>
    <property type="molecule type" value="Genomic_DNA"/>
</dbReference>